<dbReference type="AlphaFoldDB" id="A0A2N5VPM7"/>
<comment type="caution">
    <text evidence="1">The sequence shown here is derived from an EMBL/GenBank/DDBJ whole genome shotgun (WGS) entry which is preliminary data.</text>
</comment>
<dbReference type="Proteomes" id="UP000235388">
    <property type="component" value="Unassembled WGS sequence"/>
</dbReference>
<accession>A0A2N5VPM7</accession>
<gene>
    <name evidence="1" type="ORF">PCANC_08408</name>
</gene>
<evidence type="ECO:0000313" key="2">
    <source>
        <dbReference type="Proteomes" id="UP000235388"/>
    </source>
</evidence>
<evidence type="ECO:0000313" key="1">
    <source>
        <dbReference type="EMBL" id="PLW51965.1"/>
    </source>
</evidence>
<proteinExistence type="predicted"/>
<organism evidence="1 2">
    <name type="scientific">Puccinia coronata f. sp. avenae</name>
    <dbReference type="NCBI Taxonomy" id="200324"/>
    <lineage>
        <taxon>Eukaryota</taxon>
        <taxon>Fungi</taxon>
        <taxon>Dikarya</taxon>
        <taxon>Basidiomycota</taxon>
        <taxon>Pucciniomycotina</taxon>
        <taxon>Pucciniomycetes</taxon>
        <taxon>Pucciniales</taxon>
        <taxon>Pucciniaceae</taxon>
        <taxon>Puccinia</taxon>
    </lineage>
</organism>
<protein>
    <submittedName>
        <fullName evidence="1">Uncharacterized protein</fullName>
    </submittedName>
</protein>
<name>A0A2N5VPM7_9BASI</name>
<reference evidence="1 2" key="1">
    <citation type="submission" date="2017-11" db="EMBL/GenBank/DDBJ databases">
        <title>De novo assembly and phasing of dikaryotic genomes from two isolates of Puccinia coronata f. sp. avenae, the causal agent of oat crown rust.</title>
        <authorList>
            <person name="Miller M.E."/>
            <person name="Zhang Y."/>
            <person name="Omidvar V."/>
            <person name="Sperschneider J."/>
            <person name="Schwessinger B."/>
            <person name="Raley C."/>
            <person name="Palmer J.M."/>
            <person name="Garnica D."/>
            <person name="Upadhyaya N."/>
            <person name="Rathjen J."/>
            <person name="Taylor J.M."/>
            <person name="Park R.F."/>
            <person name="Dodds P.N."/>
            <person name="Hirsch C.D."/>
            <person name="Kianian S.F."/>
            <person name="Figueroa M."/>
        </authorList>
    </citation>
    <scope>NUCLEOTIDE SEQUENCE [LARGE SCALE GENOMIC DNA]</scope>
    <source>
        <strain evidence="1">12NC29</strain>
    </source>
</reference>
<sequence length="68" mass="7268">MLGCATSGARLTSRNLDCDREVGRQMASSKLETQALPAYRTVGHRYVQAFVALFGSTSADTGLNDTSL</sequence>
<dbReference type="EMBL" id="PGCJ01000082">
    <property type="protein sequence ID" value="PLW51965.1"/>
    <property type="molecule type" value="Genomic_DNA"/>
</dbReference>
<keyword evidence="2" id="KW-1185">Reference proteome</keyword>